<evidence type="ECO:0000313" key="1">
    <source>
        <dbReference type="EMBL" id="ENZ79613.1"/>
    </source>
</evidence>
<organism evidence="1 2">
    <name type="scientific">Ralstonia pickettii OR214</name>
    <dbReference type="NCBI Taxonomy" id="1264675"/>
    <lineage>
        <taxon>Bacteria</taxon>
        <taxon>Pseudomonadati</taxon>
        <taxon>Pseudomonadota</taxon>
        <taxon>Betaproteobacteria</taxon>
        <taxon>Burkholderiales</taxon>
        <taxon>Burkholderiaceae</taxon>
        <taxon>Ralstonia</taxon>
    </lineage>
</organism>
<dbReference type="Proteomes" id="UP000013280">
    <property type="component" value="Unassembled WGS sequence"/>
</dbReference>
<dbReference type="EMBL" id="APMQ01000001">
    <property type="protein sequence ID" value="ENZ79613.1"/>
    <property type="molecule type" value="Genomic_DNA"/>
</dbReference>
<sequence length="77" mass="8888">MRYKLEVMGLSMVPFESRLLSEAEFDDVSDLRDAVFNAFSSDQVNHVWIALNGERRIVTNCAQFQHEYMQDMPTVAS</sequence>
<name>R0E1U9_RALPI</name>
<evidence type="ECO:0000313" key="2">
    <source>
        <dbReference type="Proteomes" id="UP000013280"/>
    </source>
</evidence>
<reference evidence="1 2" key="1">
    <citation type="journal article" date="2013" name="Genome Announc.">
        <title>Draft Genome Sequence for Ralstonia sp. Strain OR214, a Bacterium with Potential for Bioremediation.</title>
        <authorList>
            <person name="Utturkar S.M."/>
            <person name="Bollmann A."/>
            <person name="Brzoska R.M."/>
            <person name="Klingeman D.M."/>
            <person name="Epstein S.E."/>
            <person name="Palumbo A.V."/>
            <person name="Brown S.D."/>
        </authorList>
    </citation>
    <scope>NUCLEOTIDE SEQUENCE [LARGE SCALE GENOMIC DNA]</scope>
    <source>
        <strain evidence="1 2">OR214</strain>
    </source>
</reference>
<proteinExistence type="predicted"/>
<accession>R0E1U9</accession>
<dbReference type="AlphaFoldDB" id="R0E1U9"/>
<protein>
    <submittedName>
        <fullName evidence="1">Uncharacterized protein</fullName>
    </submittedName>
</protein>
<comment type="caution">
    <text evidence="1">The sequence shown here is derived from an EMBL/GenBank/DDBJ whole genome shotgun (WGS) entry which is preliminary data.</text>
</comment>
<gene>
    <name evidence="1" type="ORF">OR214_00029</name>
</gene>